<dbReference type="InterPro" id="IPR018357">
    <property type="entry name" value="Hexapep_transf_CS"/>
</dbReference>
<dbReference type="Gene3D" id="2.20.70.110">
    <property type="match status" value="1"/>
</dbReference>
<dbReference type="GO" id="GO:0016746">
    <property type="term" value="F:acyltransferase activity"/>
    <property type="evidence" value="ECO:0007669"/>
    <property type="project" value="UniProtKB-KW"/>
</dbReference>
<dbReference type="PANTHER" id="PTHR43300:SF4">
    <property type="entry name" value="ACYL-[ACYL-CARRIER-PROTEIN]--UDP-N-ACETYLGLUCOSAMINE O-ACYLTRANSFERASE"/>
    <property type="match status" value="1"/>
</dbReference>
<dbReference type="PANTHER" id="PTHR43300">
    <property type="entry name" value="ACETYLTRANSFERASE"/>
    <property type="match status" value="1"/>
</dbReference>
<gene>
    <name evidence="5" type="ORF">AACH00_01440</name>
</gene>
<keyword evidence="6" id="KW-1185">Reference proteome</keyword>
<evidence type="ECO:0000313" key="6">
    <source>
        <dbReference type="Proteomes" id="UP001379945"/>
    </source>
</evidence>
<evidence type="ECO:0000256" key="2">
    <source>
        <dbReference type="ARBA" id="ARBA00022679"/>
    </source>
</evidence>
<evidence type="ECO:0000313" key="5">
    <source>
        <dbReference type="EMBL" id="MEK8045004.1"/>
    </source>
</evidence>
<dbReference type="EMBL" id="JBBUTI010000001">
    <property type="protein sequence ID" value="MEK8045004.1"/>
    <property type="molecule type" value="Genomic_DNA"/>
</dbReference>
<evidence type="ECO:0000256" key="1">
    <source>
        <dbReference type="ARBA" id="ARBA00007274"/>
    </source>
</evidence>
<dbReference type="InterPro" id="IPR001451">
    <property type="entry name" value="Hexapep"/>
</dbReference>
<dbReference type="EC" id="2.3.1.-" evidence="5"/>
<comment type="similarity">
    <text evidence="1">Belongs to the transferase hexapeptide repeat family.</text>
</comment>
<keyword evidence="4 5" id="KW-0012">Acyltransferase</keyword>
<dbReference type="RefSeq" id="WP_341397157.1">
    <property type="nucleotide sequence ID" value="NZ_JBBUTI010000001.1"/>
</dbReference>
<dbReference type="CDD" id="cd03358">
    <property type="entry name" value="LbH_WxcM_N_like"/>
    <property type="match status" value="1"/>
</dbReference>
<dbReference type="PROSITE" id="PS00101">
    <property type="entry name" value="HEXAPEP_TRANSFERASES"/>
    <property type="match status" value="1"/>
</dbReference>
<dbReference type="Gene3D" id="2.160.10.10">
    <property type="entry name" value="Hexapeptide repeat proteins"/>
    <property type="match status" value="1"/>
</dbReference>
<keyword evidence="3" id="KW-0677">Repeat</keyword>
<reference evidence="5 6" key="1">
    <citation type="submission" date="2024-04" db="EMBL/GenBank/DDBJ databases">
        <title>Novel species of the genus Ideonella isolated from streams.</title>
        <authorList>
            <person name="Lu H."/>
        </authorList>
    </citation>
    <scope>NUCLEOTIDE SEQUENCE [LARGE SCALE GENOMIC DNA]</scope>
    <source>
        <strain evidence="5 6">LYT19W</strain>
    </source>
</reference>
<name>A0ABU9C2X0_9BURK</name>
<dbReference type="Proteomes" id="UP001379945">
    <property type="component" value="Unassembled WGS sequence"/>
</dbReference>
<sequence length="195" mass="20653">MQAWAHDTAIVDAGAQLGEDTKVWHFSHVCAGARVGERCSFGQNVFIANDVVIGHNVKIQNNVSVYDAVTLEDDVFCGPSVVFTNVHNPRAAVPRKAEYRRTTIRRGATLGANATIVCGATVGAWAFVGAGAVVTRDVPDFALVTGVPARQTGWMSRHGEKLALPVRAVDGAEAACPATGERYRLVAGRLTLQAG</sequence>
<accession>A0ABU9C2X0</accession>
<dbReference type="InterPro" id="IPR011004">
    <property type="entry name" value="Trimer_LpxA-like_sf"/>
</dbReference>
<evidence type="ECO:0000256" key="4">
    <source>
        <dbReference type="ARBA" id="ARBA00023315"/>
    </source>
</evidence>
<dbReference type="SUPFAM" id="SSF51161">
    <property type="entry name" value="Trimeric LpxA-like enzymes"/>
    <property type="match status" value="1"/>
</dbReference>
<organism evidence="5 6">
    <name type="scientific">Ideonella margarita</name>
    <dbReference type="NCBI Taxonomy" id="2984191"/>
    <lineage>
        <taxon>Bacteria</taxon>
        <taxon>Pseudomonadati</taxon>
        <taxon>Pseudomonadota</taxon>
        <taxon>Betaproteobacteria</taxon>
        <taxon>Burkholderiales</taxon>
        <taxon>Sphaerotilaceae</taxon>
        <taxon>Ideonella</taxon>
    </lineage>
</organism>
<protein>
    <submittedName>
        <fullName evidence="5">Acyltransferase</fullName>
        <ecNumber evidence="5">2.3.1.-</ecNumber>
    </submittedName>
</protein>
<dbReference type="Pfam" id="PF00132">
    <property type="entry name" value="Hexapep"/>
    <property type="match status" value="2"/>
</dbReference>
<dbReference type="InterPro" id="IPR050179">
    <property type="entry name" value="Trans_hexapeptide_repeat"/>
</dbReference>
<comment type="caution">
    <text evidence="5">The sequence shown here is derived from an EMBL/GenBank/DDBJ whole genome shotgun (WGS) entry which is preliminary data.</text>
</comment>
<keyword evidence="2 5" id="KW-0808">Transferase</keyword>
<evidence type="ECO:0000256" key="3">
    <source>
        <dbReference type="ARBA" id="ARBA00022737"/>
    </source>
</evidence>
<proteinExistence type="inferred from homology"/>